<name>A0A803M2Z7_CHEQI</name>
<evidence type="ECO:0000313" key="1">
    <source>
        <dbReference type="EnsemblPlants" id="AUR62022595-RA:cds"/>
    </source>
</evidence>
<dbReference type="AlphaFoldDB" id="A0A803M2Z7"/>
<sequence>THVVVDICPVVANVESKNVLNFVFVLSFEMQTILSYYNSSLYVNDKMQTQHKLELDKRDGIISAFPIMAVPPVQQMSRMDPRAHPPSVAGNPQIAVAYGYPAR</sequence>
<dbReference type="EnsemblPlants" id="AUR62022595-RA">
    <property type="protein sequence ID" value="AUR62022595-RA:cds"/>
    <property type="gene ID" value="AUR62022595"/>
</dbReference>
<evidence type="ECO:0000313" key="2">
    <source>
        <dbReference type="Proteomes" id="UP000596660"/>
    </source>
</evidence>
<keyword evidence="2" id="KW-1185">Reference proteome</keyword>
<dbReference type="PANTHER" id="PTHR31152">
    <property type="entry name" value="PLAC8 FAMILY PROTEIN"/>
    <property type="match status" value="1"/>
</dbReference>
<protein>
    <submittedName>
        <fullName evidence="1">Uncharacterized protein</fullName>
    </submittedName>
</protein>
<dbReference type="Gramene" id="AUR62022595-RA">
    <property type="protein sequence ID" value="AUR62022595-RA:cds"/>
    <property type="gene ID" value="AUR62022595"/>
</dbReference>
<organism evidence="1 2">
    <name type="scientific">Chenopodium quinoa</name>
    <name type="common">Quinoa</name>
    <dbReference type="NCBI Taxonomy" id="63459"/>
    <lineage>
        <taxon>Eukaryota</taxon>
        <taxon>Viridiplantae</taxon>
        <taxon>Streptophyta</taxon>
        <taxon>Embryophyta</taxon>
        <taxon>Tracheophyta</taxon>
        <taxon>Spermatophyta</taxon>
        <taxon>Magnoliopsida</taxon>
        <taxon>eudicotyledons</taxon>
        <taxon>Gunneridae</taxon>
        <taxon>Pentapetalae</taxon>
        <taxon>Caryophyllales</taxon>
        <taxon>Chenopodiaceae</taxon>
        <taxon>Chenopodioideae</taxon>
        <taxon>Atripliceae</taxon>
        <taxon>Chenopodium</taxon>
    </lineage>
</organism>
<accession>A0A803M2Z7</accession>
<dbReference type="Proteomes" id="UP000596660">
    <property type="component" value="Unplaced"/>
</dbReference>
<dbReference type="PANTHER" id="PTHR31152:SF1">
    <property type="entry name" value="PLAC8 FAMILY PROTEIN"/>
    <property type="match status" value="1"/>
</dbReference>
<reference evidence="1" key="1">
    <citation type="journal article" date="2017" name="Nature">
        <title>The genome of Chenopodium quinoa.</title>
        <authorList>
            <person name="Jarvis D.E."/>
            <person name="Ho Y.S."/>
            <person name="Lightfoot D.J."/>
            <person name="Schmoeckel S.M."/>
            <person name="Li B."/>
            <person name="Borm T.J.A."/>
            <person name="Ohyanagi H."/>
            <person name="Mineta K."/>
            <person name="Michell C.T."/>
            <person name="Saber N."/>
            <person name="Kharbatia N.M."/>
            <person name="Rupper R.R."/>
            <person name="Sharp A.R."/>
            <person name="Dally N."/>
            <person name="Boughton B.A."/>
            <person name="Woo Y.H."/>
            <person name="Gao G."/>
            <person name="Schijlen E.G.W.M."/>
            <person name="Guo X."/>
            <person name="Momin A.A."/>
            <person name="Negrao S."/>
            <person name="Al-Babili S."/>
            <person name="Gehring C."/>
            <person name="Roessner U."/>
            <person name="Jung C."/>
            <person name="Murphy K."/>
            <person name="Arold S.T."/>
            <person name="Gojobori T."/>
            <person name="van der Linden C.G."/>
            <person name="van Loo E.N."/>
            <person name="Jellen E.N."/>
            <person name="Maughan P.J."/>
            <person name="Tester M."/>
        </authorList>
    </citation>
    <scope>NUCLEOTIDE SEQUENCE [LARGE SCALE GENOMIC DNA]</scope>
    <source>
        <strain evidence="1">cv. PI 614886</strain>
    </source>
</reference>
<proteinExistence type="predicted"/>
<reference evidence="1" key="2">
    <citation type="submission" date="2021-03" db="UniProtKB">
        <authorList>
            <consortium name="EnsemblPlants"/>
        </authorList>
    </citation>
    <scope>IDENTIFICATION</scope>
</reference>